<feature type="compositionally biased region" description="Basic and acidic residues" evidence="1">
    <location>
        <begin position="160"/>
        <end position="171"/>
    </location>
</feature>
<dbReference type="InterPro" id="IPR031401">
    <property type="entry name" value="She1"/>
</dbReference>
<comment type="caution">
    <text evidence="2">The sequence shown here is derived from an EMBL/GenBank/DDBJ whole genome shotgun (WGS) entry which is preliminary data.</text>
</comment>
<feature type="region of interest" description="Disordered" evidence="1">
    <location>
        <begin position="91"/>
        <end position="188"/>
    </location>
</feature>
<dbReference type="AlphaFoldDB" id="A0A0A8L2Z5"/>
<dbReference type="OrthoDB" id="4067846at2759"/>
<gene>
    <name evidence="2" type="ORF">KLDO_g892</name>
</gene>
<accession>A0A0A8L2Z5</accession>
<dbReference type="GO" id="GO:0008017">
    <property type="term" value="F:microtubule binding"/>
    <property type="evidence" value="ECO:0007669"/>
    <property type="project" value="InterPro"/>
</dbReference>
<organism evidence="2 3">
    <name type="scientific">Kluyveromyces dobzhanskii CBS 2104</name>
    <dbReference type="NCBI Taxonomy" id="1427455"/>
    <lineage>
        <taxon>Eukaryota</taxon>
        <taxon>Fungi</taxon>
        <taxon>Dikarya</taxon>
        <taxon>Ascomycota</taxon>
        <taxon>Saccharomycotina</taxon>
        <taxon>Saccharomycetes</taxon>
        <taxon>Saccharomycetales</taxon>
        <taxon>Saccharomycetaceae</taxon>
        <taxon>Kluyveromyces</taxon>
    </lineage>
</organism>
<dbReference type="Pfam" id="PF17077">
    <property type="entry name" value="Msap1"/>
    <property type="match status" value="1"/>
</dbReference>
<evidence type="ECO:0000313" key="3">
    <source>
        <dbReference type="Proteomes" id="UP000031516"/>
    </source>
</evidence>
<feature type="region of interest" description="Disordered" evidence="1">
    <location>
        <begin position="213"/>
        <end position="347"/>
    </location>
</feature>
<reference evidence="2 3" key="1">
    <citation type="submission" date="2014-03" db="EMBL/GenBank/DDBJ databases">
        <title>The genome of Kluyveromyces dobzhanskii.</title>
        <authorList>
            <person name="Nystedt B."/>
            <person name="Astrom S."/>
        </authorList>
    </citation>
    <scope>NUCLEOTIDE SEQUENCE [LARGE SCALE GENOMIC DNA]</scope>
    <source>
        <strain evidence="2 3">CBS 2104</strain>
    </source>
</reference>
<sequence length="347" mass="39392">MDKENVPPLFDGNQIIECIGVSKRLGNNVLQELEQRANNFLPGVSSEKSHLVDLGQNSGMKKSISMKFQDTHDKRFQGMDSIDTHYSLAKLSSMPETPGKRKNESDVPETLRESESICDSSFSSPGSTKKKQKPEEPMFSPVTDITHRLRRLRVRITTPSERERTERDRRRNIISNTPLSRQRQIHENIPTFAQPTATSLKRKQMNNPIHKLLAGNTADTTSQTNHIARPKPRHGDIFRNLNQSKTSAEGRPEKPPQLSLPKNNTSIPRKEQPRLPQSKSVFERLYEQSTISRSSSSKNLQKQGTSLPSSNLPRSKTHHDLNGSLKNTRLPKSTTLQNVSLDRPQWR</sequence>
<dbReference type="GO" id="GO:0015630">
    <property type="term" value="C:microtubule cytoskeleton"/>
    <property type="evidence" value="ECO:0007669"/>
    <property type="project" value="InterPro"/>
</dbReference>
<name>A0A0A8L2Z5_9SACH</name>
<feature type="compositionally biased region" description="Polar residues" evidence="1">
    <location>
        <begin position="217"/>
        <end position="226"/>
    </location>
</feature>
<feature type="compositionally biased region" description="Polar residues" evidence="1">
    <location>
        <begin position="324"/>
        <end position="340"/>
    </location>
</feature>
<feature type="compositionally biased region" description="Basic and acidic residues" evidence="1">
    <location>
        <begin position="98"/>
        <end position="115"/>
    </location>
</feature>
<dbReference type="Proteomes" id="UP000031516">
    <property type="component" value="Unassembled WGS sequence"/>
</dbReference>
<proteinExistence type="predicted"/>
<evidence type="ECO:0000313" key="2">
    <source>
        <dbReference type="EMBL" id="CDO92575.1"/>
    </source>
</evidence>
<feature type="compositionally biased region" description="Polar residues" evidence="1">
    <location>
        <begin position="287"/>
        <end position="314"/>
    </location>
</feature>
<dbReference type="EMBL" id="CCBQ010000016">
    <property type="protein sequence ID" value="CDO92575.1"/>
    <property type="molecule type" value="Genomic_DNA"/>
</dbReference>
<protein>
    <submittedName>
        <fullName evidence="2">WGS project CCBQ000000000 data, contig 00012</fullName>
    </submittedName>
</protein>
<keyword evidence="3" id="KW-1185">Reference proteome</keyword>
<evidence type="ECO:0000256" key="1">
    <source>
        <dbReference type="SAM" id="MobiDB-lite"/>
    </source>
</evidence>